<keyword evidence="1" id="KW-1188">Viral release from host cell</keyword>
<dbReference type="InterPro" id="IPR010090">
    <property type="entry name" value="Phage_tape_meas"/>
</dbReference>
<dbReference type="NCBIfam" id="TIGR01760">
    <property type="entry name" value="tape_meas_TP901"/>
    <property type="match status" value="1"/>
</dbReference>
<keyword evidence="7" id="KW-1185">Reference proteome</keyword>
<feature type="transmembrane region" description="Helical" evidence="4">
    <location>
        <begin position="603"/>
        <end position="623"/>
    </location>
</feature>
<keyword evidence="4" id="KW-0472">Membrane</keyword>
<feature type="region of interest" description="Disordered" evidence="3">
    <location>
        <begin position="162"/>
        <end position="188"/>
    </location>
</feature>
<protein>
    <submittedName>
        <fullName evidence="6">Phage tail tape measure protein</fullName>
    </submittedName>
</protein>
<organism evidence="6 7">
    <name type="scientific">Hominifimenecus microfluidus</name>
    <dbReference type="NCBI Taxonomy" id="2885348"/>
    <lineage>
        <taxon>Bacteria</taxon>
        <taxon>Bacillati</taxon>
        <taxon>Bacillota</taxon>
        <taxon>Clostridia</taxon>
        <taxon>Lachnospirales</taxon>
        <taxon>Lachnospiraceae</taxon>
        <taxon>Hominifimenecus</taxon>
    </lineage>
</organism>
<keyword evidence="2" id="KW-0175">Coiled coil</keyword>
<dbReference type="AlphaFoldDB" id="A0AAE3JD85"/>
<name>A0AAE3JD85_9FIRM</name>
<sequence>MATQTESTKFVLEGDQEYKEKLESINQQYGKLYQQLTKLKTETENTANAKDILKKKVELLEKAQSNQNEKVKLLNEQIQKAEEIQKNYSSQVENAKGKIEKTTEQQKNLGEVTEETKQQHEQLTQELQQYQQKLQSVKEQQEQAKTSIAQWKDELEDAQSNVESFSQKLQESQESLQKMTENAGHAAQGVDQIGSSTSEAADSASDFGERSTGALEALAANLSSSFIEFGISKIKDALLDCIDATGAFETAVANISTIADTNIVPLDDLKNSIVTLSSELGVSAGDVADSVYGAISSGIDTADAIGVVEEATKLAVGSFTDTTTAVDILSAAINAYGLESSQASQMSDYLITMQTLTKTSVGELAANMQAILPTAAAYNVQMDNLSGAYVIMAENGSSTAEATAYLESMLSELGDSGSAVSATLKESTGMSFETLSKKGQSLGDIMKILSESVNGDRNAFRDLWDSSEAGVGALSLLQAGTEKYNDVLEQMEQSTGATETAFGQMSDTVEFSKQKMENAFENLKVAIGDQLSPAIKDMSDLGADAFSWATNFVNDHPDVVAAIGAVVAGVGTTIAAIVGLTTVTTIATQVVGAFQTLIDTHPITLAITAIAALVGTVGAYIALADETESETMQLKRSAEELKEVVDETKNSYDAEIKKIEANVKLQNDLVGSLSTLIREEEKSAETKIKISGIVDRLNETIPGLALAYDRQTDSLNMTIKAIEALIEQEELEQEYQAAVEEHTELLEERAEASDVLREAEQKLIESTEAYNEANDVGAETLDVSVGKIAQLRTEMSLAQEAYAAAEGAIALLDERLQESETVMDEYQLKIGAAQLSLDATQLSLAGMSDATLAMRESMVESSTGCGELQEAIAALDEAYLTHTGELQLRAEEIRAQQESLREEHEATRQKIYDTLSSEMGMFEEVSIKGYDSVETMIGALDSQISFMDTYAANIQKAMELGVDDGIIKTLSDGSVDSAKILQAIVDDGGIHIDEFNEKFKKVEEGKKTFSENLAEIQGEFGKRMRDLKMELANTIKEMNKQEETYKAGLQNLQGFIDGTTNSELWEKLIRVYRRMALTAIQTAKNVFDQHSPSRKFHEIGQYNVIGAIQGTEAERPRLVQAYANTASAAIEAYNTRAAALMENMRAKQYAEFISVPAAMRDDREMRLPETSADPAALQMLERLAEAMESRKNRSDITQNVTIVNPEGTPAANARALRKVERGLAFGL</sequence>
<dbReference type="Gene3D" id="1.10.287.2610">
    <property type="match status" value="1"/>
</dbReference>
<evidence type="ECO:0000313" key="7">
    <source>
        <dbReference type="Proteomes" id="UP001198182"/>
    </source>
</evidence>
<feature type="transmembrane region" description="Helical" evidence="4">
    <location>
        <begin position="559"/>
        <end position="591"/>
    </location>
</feature>
<dbReference type="Proteomes" id="UP001198182">
    <property type="component" value="Unassembled WGS sequence"/>
</dbReference>
<dbReference type="PANTHER" id="PTHR37813">
    <property type="entry name" value="FELS-2 PROPHAGE PROTEIN"/>
    <property type="match status" value="1"/>
</dbReference>
<feature type="coiled-coil region" evidence="2">
    <location>
        <begin position="624"/>
        <end position="658"/>
    </location>
</feature>
<feature type="coiled-coil region" evidence="2">
    <location>
        <begin position="721"/>
        <end position="829"/>
    </location>
</feature>
<reference evidence="6" key="1">
    <citation type="submission" date="2021-10" db="EMBL/GenBank/DDBJ databases">
        <title>Anaerobic single-cell dispensing facilitates the cultivation of human gut bacteria.</title>
        <authorList>
            <person name="Afrizal A."/>
        </authorList>
    </citation>
    <scope>NUCLEOTIDE SEQUENCE</scope>
    <source>
        <strain evidence="6">CLA-AA-H215</strain>
    </source>
</reference>
<keyword evidence="4" id="KW-1133">Transmembrane helix</keyword>
<evidence type="ECO:0000256" key="1">
    <source>
        <dbReference type="ARBA" id="ARBA00022612"/>
    </source>
</evidence>
<feature type="domain" description="Phage tail tape measure protein" evidence="5">
    <location>
        <begin position="273"/>
        <end position="455"/>
    </location>
</feature>
<dbReference type="EMBL" id="JAJEQR010000003">
    <property type="protein sequence ID" value="MCC2229644.1"/>
    <property type="molecule type" value="Genomic_DNA"/>
</dbReference>
<evidence type="ECO:0000256" key="3">
    <source>
        <dbReference type="SAM" id="MobiDB-lite"/>
    </source>
</evidence>
<evidence type="ECO:0000256" key="2">
    <source>
        <dbReference type="SAM" id="Coils"/>
    </source>
</evidence>
<evidence type="ECO:0000313" key="6">
    <source>
        <dbReference type="EMBL" id="MCC2229644.1"/>
    </source>
</evidence>
<dbReference type="PANTHER" id="PTHR37813:SF1">
    <property type="entry name" value="FELS-2 PROPHAGE PROTEIN"/>
    <property type="match status" value="1"/>
</dbReference>
<dbReference type="Pfam" id="PF10145">
    <property type="entry name" value="PhageMin_Tail"/>
    <property type="match status" value="1"/>
</dbReference>
<comment type="caution">
    <text evidence="6">The sequence shown here is derived from an EMBL/GenBank/DDBJ whole genome shotgun (WGS) entry which is preliminary data.</text>
</comment>
<keyword evidence="4" id="KW-0812">Transmembrane</keyword>
<dbReference type="SUPFAM" id="SSF57997">
    <property type="entry name" value="Tropomyosin"/>
    <property type="match status" value="1"/>
</dbReference>
<proteinExistence type="predicted"/>
<accession>A0AAE3JD85</accession>
<feature type="coiled-coil region" evidence="2">
    <location>
        <begin position="883"/>
        <end position="910"/>
    </location>
</feature>
<dbReference type="RefSeq" id="WP_308452431.1">
    <property type="nucleotide sequence ID" value="NZ_JAJEQR010000003.1"/>
</dbReference>
<evidence type="ECO:0000259" key="5">
    <source>
        <dbReference type="Pfam" id="PF10145"/>
    </source>
</evidence>
<feature type="compositionally biased region" description="Low complexity" evidence="3">
    <location>
        <begin position="163"/>
        <end position="178"/>
    </location>
</feature>
<evidence type="ECO:0000256" key="4">
    <source>
        <dbReference type="SAM" id="Phobius"/>
    </source>
</evidence>
<gene>
    <name evidence="6" type="ORF">LKD81_01330</name>
</gene>